<protein>
    <recommendedName>
        <fullName evidence="6">BHLH domain-containing protein</fullName>
    </recommendedName>
</protein>
<dbReference type="EMBL" id="CM007376">
    <property type="protein sequence ID" value="OIV96119.1"/>
    <property type="molecule type" value="Genomic_DNA"/>
</dbReference>
<evidence type="ECO:0000313" key="8">
    <source>
        <dbReference type="Proteomes" id="UP000188354"/>
    </source>
</evidence>
<evidence type="ECO:0000256" key="5">
    <source>
        <dbReference type="SAM" id="Coils"/>
    </source>
</evidence>
<organism evidence="7 8">
    <name type="scientific">Lupinus angustifolius</name>
    <name type="common">Narrow-leaved blue lupine</name>
    <dbReference type="NCBI Taxonomy" id="3871"/>
    <lineage>
        <taxon>Eukaryota</taxon>
        <taxon>Viridiplantae</taxon>
        <taxon>Streptophyta</taxon>
        <taxon>Embryophyta</taxon>
        <taxon>Tracheophyta</taxon>
        <taxon>Spermatophyta</taxon>
        <taxon>Magnoliopsida</taxon>
        <taxon>eudicotyledons</taxon>
        <taxon>Gunneridae</taxon>
        <taxon>Pentapetalae</taxon>
        <taxon>rosids</taxon>
        <taxon>fabids</taxon>
        <taxon>Fabales</taxon>
        <taxon>Fabaceae</taxon>
        <taxon>Papilionoideae</taxon>
        <taxon>50 kb inversion clade</taxon>
        <taxon>genistoids sensu lato</taxon>
        <taxon>core genistoids</taxon>
        <taxon>Genisteae</taxon>
        <taxon>Lupinus</taxon>
    </lineage>
</organism>
<dbReference type="PANTHER" id="PTHR31945:SF20">
    <property type="entry name" value="TRANSCRIPTION FACTOR DYT1"/>
    <property type="match status" value="1"/>
</dbReference>
<proteinExistence type="predicted"/>
<reference evidence="7 8" key="1">
    <citation type="journal article" date="2017" name="Plant Biotechnol. J.">
        <title>A comprehensive draft genome sequence for lupin (Lupinus angustifolius), an emerging health food: insights into plant-microbe interactions and legume evolution.</title>
        <authorList>
            <person name="Hane J.K."/>
            <person name="Ming Y."/>
            <person name="Kamphuis L.G."/>
            <person name="Nelson M.N."/>
            <person name="Garg G."/>
            <person name="Atkins C.A."/>
            <person name="Bayer P.E."/>
            <person name="Bravo A."/>
            <person name="Bringans S."/>
            <person name="Cannon S."/>
            <person name="Edwards D."/>
            <person name="Foley R."/>
            <person name="Gao L.L."/>
            <person name="Harrison M.J."/>
            <person name="Huang W."/>
            <person name="Hurgobin B."/>
            <person name="Li S."/>
            <person name="Liu C.W."/>
            <person name="McGrath A."/>
            <person name="Morahan G."/>
            <person name="Murray J."/>
            <person name="Weller J."/>
            <person name="Jian J."/>
            <person name="Singh K.B."/>
        </authorList>
    </citation>
    <scope>NUCLEOTIDE SEQUENCE [LARGE SCALE GENOMIC DNA]</scope>
    <source>
        <strain evidence="8">cv. Tanjil</strain>
        <tissue evidence="7">Whole plant</tissue>
    </source>
</reference>
<evidence type="ECO:0000256" key="1">
    <source>
        <dbReference type="ARBA" id="ARBA00004123"/>
    </source>
</evidence>
<dbReference type="GO" id="GO:0003700">
    <property type="term" value="F:DNA-binding transcription factor activity"/>
    <property type="evidence" value="ECO:0007669"/>
    <property type="project" value="TreeGrafter"/>
</dbReference>
<keyword evidence="4" id="KW-0539">Nucleus</keyword>
<evidence type="ECO:0000313" key="7">
    <source>
        <dbReference type="EMBL" id="OIV96119.1"/>
    </source>
</evidence>
<dbReference type="Proteomes" id="UP000188354">
    <property type="component" value="Chromosome LG16"/>
</dbReference>
<keyword evidence="2" id="KW-0805">Transcription regulation</keyword>
<dbReference type="Gene3D" id="4.10.280.10">
    <property type="entry name" value="Helix-loop-helix DNA-binding domain"/>
    <property type="match status" value="1"/>
</dbReference>
<dbReference type="PROSITE" id="PS50888">
    <property type="entry name" value="BHLH"/>
    <property type="match status" value="1"/>
</dbReference>
<dbReference type="InterPro" id="IPR036638">
    <property type="entry name" value="HLH_DNA-bd_sf"/>
</dbReference>
<dbReference type="SMART" id="SM00353">
    <property type="entry name" value="HLH"/>
    <property type="match status" value="1"/>
</dbReference>
<name>A0A1J7G6Y3_LUPAN</name>
<evidence type="ECO:0000256" key="2">
    <source>
        <dbReference type="ARBA" id="ARBA00023015"/>
    </source>
</evidence>
<keyword evidence="5" id="KW-0175">Coiled coil</keyword>
<dbReference type="InterPro" id="IPR011598">
    <property type="entry name" value="bHLH_dom"/>
</dbReference>
<evidence type="ECO:0000256" key="3">
    <source>
        <dbReference type="ARBA" id="ARBA00023163"/>
    </source>
</evidence>
<gene>
    <name evidence="7" type="ORF">TanjilG_13051</name>
</gene>
<dbReference type="AlphaFoldDB" id="A0A1J7G6Y3"/>
<keyword evidence="3" id="KW-0804">Transcription</keyword>
<dbReference type="Pfam" id="PF00010">
    <property type="entry name" value="HLH"/>
    <property type="match status" value="1"/>
</dbReference>
<dbReference type="Gramene" id="OIV96119">
    <property type="protein sequence ID" value="OIV96119"/>
    <property type="gene ID" value="TanjilG_13051"/>
</dbReference>
<dbReference type="GO" id="GO:0043565">
    <property type="term" value="F:sequence-specific DNA binding"/>
    <property type="evidence" value="ECO:0007669"/>
    <property type="project" value="TreeGrafter"/>
</dbReference>
<comment type="subcellular location">
    <subcellularLocation>
        <location evidence="1">Nucleus</location>
    </subcellularLocation>
</comment>
<dbReference type="SUPFAM" id="SSF47459">
    <property type="entry name" value="HLH, helix-loop-helix DNA-binding domain"/>
    <property type="match status" value="1"/>
</dbReference>
<keyword evidence="8" id="KW-1185">Reference proteome</keyword>
<dbReference type="InterPro" id="IPR051358">
    <property type="entry name" value="TF_AMS/ICE1/BHLH6-like"/>
</dbReference>
<dbReference type="GO" id="GO:0005634">
    <property type="term" value="C:nucleus"/>
    <property type="evidence" value="ECO:0007669"/>
    <property type="project" value="UniProtKB-SubCell"/>
</dbReference>
<feature type="coiled-coil region" evidence="5">
    <location>
        <begin position="110"/>
        <end position="144"/>
    </location>
</feature>
<evidence type="ECO:0000256" key="4">
    <source>
        <dbReference type="ARBA" id="ARBA00023242"/>
    </source>
</evidence>
<dbReference type="STRING" id="3871.A0A1J7G6Y3"/>
<sequence length="241" mass="27825">MEYGIEDWLCTDIEEFSLATENGSSKGRMGRKKDYNDDTREFKSKNLETERRRREKLSNRLLMLRSLVPNITNASSETLDFLIRSLSIRFFYKRHLLRNLISQMNKATIIDDATTYITELQGKVESLTQELHQMEANSDEKTVKNVDEVEVEVEEGVRLAQIDANKFWVKIIIENKRGSFKKLMEGMNLFGFELVDTNLINTKGALFIEGCMHVTLGKGADGERLLVHQIKKLLQDIISEI</sequence>
<dbReference type="GO" id="GO:0046983">
    <property type="term" value="F:protein dimerization activity"/>
    <property type="evidence" value="ECO:0007669"/>
    <property type="project" value="InterPro"/>
</dbReference>
<feature type="domain" description="BHLH" evidence="6">
    <location>
        <begin position="41"/>
        <end position="120"/>
    </location>
</feature>
<evidence type="ECO:0000259" key="6">
    <source>
        <dbReference type="PROSITE" id="PS50888"/>
    </source>
</evidence>
<dbReference type="OMA" id="IDANKFW"/>
<dbReference type="PANTHER" id="PTHR31945">
    <property type="entry name" value="TRANSCRIPTION FACTOR SCREAM2-RELATED"/>
    <property type="match status" value="1"/>
</dbReference>
<accession>A0A1J7G6Y3</accession>